<evidence type="ECO:0000256" key="1">
    <source>
        <dbReference type="SAM" id="MobiDB-lite"/>
    </source>
</evidence>
<dbReference type="SUPFAM" id="SSF57501">
    <property type="entry name" value="Cystine-knot cytokines"/>
    <property type="match status" value="1"/>
</dbReference>
<dbReference type="InterPro" id="IPR029034">
    <property type="entry name" value="Cystine-knot_cytokine"/>
</dbReference>
<feature type="region of interest" description="Disordered" evidence="1">
    <location>
        <begin position="176"/>
        <end position="217"/>
    </location>
</feature>
<proteinExistence type="predicted"/>
<evidence type="ECO:0000313" key="3">
    <source>
        <dbReference type="Proteomes" id="UP000242188"/>
    </source>
</evidence>
<reference evidence="2 3" key="1">
    <citation type="journal article" date="2017" name="Nat. Ecol. Evol.">
        <title>Scallop genome provides insights into evolution of bilaterian karyotype and development.</title>
        <authorList>
            <person name="Wang S."/>
            <person name="Zhang J."/>
            <person name="Jiao W."/>
            <person name="Li J."/>
            <person name="Xun X."/>
            <person name="Sun Y."/>
            <person name="Guo X."/>
            <person name="Huan P."/>
            <person name="Dong B."/>
            <person name="Zhang L."/>
            <person name="Hu X."/>
            <person name="Sun X."/>
            <person name="Wang J."/>
            <person name="Zhao C."/>
            <person name="Wang Y."/>
            <person name="Wang D."/>
            <person name="Huang X."/>
            <person name="Wang R."/>
            <person name="Lv J."/>
            <person name="Li Y."/>
            <person name="Zhang Z."/>
            <person name="Liu B."/>
            <person name="Lu W."/>
            <person name="Hui Y."/>
            <person name="Liang J."/>
            <person name="Zhou Z."/>
            <person name="Hou R."/>
            <person name="Li X."/>
            <person name="Liu Y."/>
            <person name="Li H."/>
            <person name="Ning X."/>
            <person name="Lin Y."/>
            <person name="Zhao L."/>
            <person name="Xing Q."/>
            <person name="Dou J."/>
            <person name="Li Y."/>
            <person name="Mao J."/>
            <person name="Guo H."/>
            <person name="Dou H."/>
            <person name="Li T."/>
            <person name="Mu C."/>
            <person name="Jiang W."/>
            <person name="Fu Q."/>
            <person name="Fu X."/>
            <person name="Miao Y."/>
            <person name="Liu J."/>
            <person name="Yu Q."/>
            <person name="Li R."/>
            <person name="Liao H."/>
            <person name="Li X."/>
            <person name="Kong Y."/>
            <person name="Jiang Z."/>
            <person name="Chourrout D."/>
            <person name="Li R."/>
            <person name="Bao Z."/>
        </authorList>
    </citation>
    <scope>NUCLEOTIDE SEQUENCE [LARGE SCALE GENOMIC DNA]</scope>
    <source>
        <strain evidence="2 3">PY_sf001</strain>
    </source>
</reference>
<dbReference type="AlphaFoldDB" id="A0A210PYD6"/>
<comment type="caution">
    <text evidence="2">The sequence shown here is derived from an EMBL/GenBank/DDBJ whole genome shotgun (WGS) entry which is preliminary data.</text>
</comment>
<dbReference type="EMBL" id="NEDP02005386">
    <property type="protein sequence ID" value="OWF41492.1"/>
    <property type="molecule type" value="Genomic_DNA"/>
</dbReference>
<name>A0A210PYD6_MIZYE</name>
<dbReference type="PANTHER" id="PTHR33995">
    <property type="entry name" value="PROTEIN CBG18546"/>
    <property type="match status" value="1"/>
</dbReference>
<organism evidence="2 3">
    <name type="scientific">Mizuhopecten yessoensis</name>
    <name type="common">Japanese scallop</name>
    <name type="synonym">Patinopecten yessoensis</name>
    <dbReference type="NCBI Taxonomy" id="6573"/>
    <lineage>
        <taxon>Eukaryota</taxon>
        <taxon>Metazoa</taxon>
        <taxon>Spiralia</taxon>
        <taxon>Lophotrochozoa</taxon>
        <taxon>Mollusca</taxon>
        <taxon>Bivalvia</taxon>
        <taxon>Autobranchia</taxon>
        <taxon>Pteriomorphia</taxon>
        <taxon>Pectinida</taxon>
        <taxon>Pectinoidea</taxon>
        <taxon>Pectinidae</taxon>
        <taxon>Mizuhopecten</taxon>
    </lineage>
</organism>
<sequence length="410" mass="45364">MELIDYIYPKLFYRRMLLVLVGILGYFSCSNCDASAINGPWRRIGARRVNPPYATPSAPMPDFDFMLSHSMPMLCPSTSIGIPRKMTLTDAQMLELLHANGGSFNPSVMAAARAAADQFPNLIPLTQYTEDDQIDRTFDFDPVTDNEIAKQTLIEDLNKWSSLKQQVVNGTLPRATVSSMHSTTQSVEQGGSPTTPDVFGSVNQDSMSSTNDHQQESAIVDQKLKSKLEQLHKQIELLLQGNSIRSEGVMGLMNSFNISTHPRILQGLDPGSRLGPQRVIRSTDGSTSVIQYCRQKGNATADGFLHMCDECAATTTLASDKFPPYLNEIVCGTSDRTCLTVRGTPHGACKQSFIYVNMLRRRPGGCRIMIQNGQQVLVDAWEVYTQKIRSGCECFINRQSLFAKYIGPLG</sequence>
<gene>
    <name evidence="2" type="ORF">KP79_PYT17381</name>
</gene>
<accession>A0A210PYD6</accession>
<evidence type="ECO:0000313" key="2">
    <source>
        <dbReference type="EMBL" id="OWF41492.1"/>
    </source>
</evidence>
<dbReference type="PANTHER" id="PTHR33995:SF7">
    <property type="entry name" value="BURSICON SUBUNIT ALPHA-RELATED"/>
    <property type="match status" value="1"/>
</dbReference>
<feature type="compositionally biased region" description="Polar residues" evidence="1">
    <location>
        <begin position="176"/>
        <end position="212"/>
    </location>
</feature>
<dbReference type="OrthoDB" id="5977230at2759"/>
<protein>
    <submittedName>
        <fullName evidence="2">Uncharacterized protein</fullName>
    </submittedName>
</protein>
<dbReference type="Proteomes" id="UP000242188">
    <property type="component" value="Unassembled WGS sequence"/>
</dbReference>
<keyword evidence="3" id="KW-1185">Reference proteome</keyword>